<proteinExistence type="evidence at transcript level"/>
<name>B4DU36_HUMAN</name>
<keyword evidence="3" id="KW-0805">Transcription regulation</keyword>
<feature type="domain" description="BHLH" evidence="7">
    <location>
        <begin position="34"/>
        <end position="98"/>
    </location>
</feature>
<keyword evidence="5" id="KW-0539">Nucleus</keyword>
<protein>
    <submittedName>
        <fullName evidence="8">cDNA FLJ57168, moderately similar to Transcription factor HES-1</fullName>
    </submittedName>
</protein>
<evidence type="ECO:0000256" key="1">
    <source>
        <dbReference type="ARBA" id="ARBA00004123"/>
    </source>
</evidence>
<evidence type="ECO:0000259" key="7">
    <source>
        <dbReference type="PROSITE" id="PS50888"/>
    </source>
</evidence>
<dbReference type="InterPro" id="IPR036638">
    <property type="entry name" value="HLH_DNA-bd_sf"/>
</dbReference>
<feature type="region of interest" description="Disordered" evidence="6">
    <location>
        <begin position="1"/>
        <end position="45"/>
    </location>
</feature>
<evidence type="ECO:0000256" key="3">
    <source>
        <dbReference type="ARBA" id="ARBA00023015"/>
    </source>
</evidence>
<dbReference type="PeptideAtlas" id="B4DU36"/>
<comment type="subcellular location">
    <subcellularLocation>
        <location evidence="1">Nucleus</location>
    </subcellularLocation>
</comment>
<evidence type="ECO:0000256" key="6">
    <source>
        <dbReference type="SAM" id="MobiDB-lite"/>
    </source>
</evidence>
<dbReference type="Pfam" id="PF00010">
    <property type="entry name" value="HLH"/>
    <property type="match status" value="1"/>
</dbReference>
<keyword evidence="4" id="KW-0804">Transcription</keyword>
<feature type="compositionally biased region" description="Basic and acidic residues" evidence="6">
    <location>
        <begin position="26"/>
        <end position="35"/>
    </location>
</feature>
<evidence type="ECO:0000313" key="8">
    <source>
        <dbReference type="EMBL" id="BAG62198.1"/>
    </source>
</evidence>
<dbReference type="PANTHER" id="PTHR10985">
    <property type="entry name" value="BASIC HELIX-LOOP-HELIX TRANSCRIPTION FACTOR, HES-RELATED"/>
    <property type="match status" value="1"/>
</dbReference>
<evidence type="ECO:0000256" key="5">
    <source>
        <dbReference type="ARBA" id="ARBA00023242"/>
    </source>
</evidence>
<evidence type="ECO:0000256" key="4">
    <source>
        <dbReference type="ARBA" id="ARBA00023163"/>
    </source>
</evidence>
<keyword evidence="2" id="KW-0678">Repressor</keyword>
<dbReference type="AlphaFoldDB" id="B4DU36"/>
<dbReference type="EMBL" id="AK300482">
    <property type="protein sequence ID" value="BAG62198.1"/>
    <property type="molecule type" value="mRNA"/>
</dbReference>
<evidence type="ECO:0000256" key="2">
    <source>
        <dbReference type="ARBA" id="ARBA00022491"/>
    </source>
</evidence>
<sequence length="134" mass="14429">MPADIMEKNSSSPVAATPASVNTTPDKPKTASEHRKSSKPIMEKRRRARINESLSQLKTLILDALKKDVSGEMLLALLIKKQTLSQLLRVKPPALRGLALAGTAFSQAGGPGLIRWGPEIMLALRGREEGPPAL</sequence>
<reference evidence="8" key="1">
    <citation type="submission" date="2007-10" db="EMBL/GenBank/DDBJ databases">
        <title>NEDO human cDNA sequencing project focused on splicing variants.</title>
        <authorList>
            <person name="Wakamatsu A."/>
            <person name="Yamamoto J."/>
            <person name="Kimura K."/>
            <person name="Ishii S."/>
            <person name="Watanabe K."/>
            <person name="Sugiyama A."/>
            <person name="Murakawa K."/>
            <person name="Kaida T."/>
            <person name="Tsuchiya K."/>
            <person name="Fukuzumi Y."/>
            <person name="Kumagai A."/>
            <person name="Oishi Y."/>
            <person name="Yamamoto S."/>
            <person name="Ono Y."/>
            <person name="Komori Y."/>
            <person name="Yamazaki M."/>
            <person name="Kisu Y."/>
            <person name="Nishikawa T."/>
            <person name="Sugano S."/>
            <person name="Nomura N."/>
            <person name="Isogai T."/>
        </authorList>
    </citation>
    <scope>NUCLEOTIDE SEQUENCE</scope>
    <source>
        <tissue evidence="8">Prostate</tissue>
    </source>
</reference>
<dbReference type="InterPro" id="IPR011598">
    <property type="entry name" value="bHLH_dom"/>
</dbReference>
<dbReference type="GO" id="GO:0005634">
    <property type="term" value="C:nucleus"/>
    <property type="evidence" value="ECO:0007669"/>
    <property type="project" value="UniProtKB-SubCell"/>
</dbReference>
<dbReference type="Gene3D" id="4.10.280.10">
    <property type="entry name" value="Helix-loop-helix DNA-binding domain"/>
    <property type="match status" value="1"/>
</dbReference>
<dbReference type="PROSITE" id="PS50888">
    <property type="entry name" value="BHLH"/>
    <property type="match status" value="1"/>
</dbReference>
<feature type="compositionally biased region" description="Low complexity" evidence="6">
    <location>
        <begin position="10"/>
        <end position="21"/>
    </location>
</feature>
<dbReference type="GO" id="GO:0046983">
    <property type="term" value="F:protein dimerization activity"/>
    <property type="evidence" value="ECO:0007669"/>
    <property type="project" value="InterPro"/>
</dbReference>
<organism evidence="8">
    <name type="scientific">Homo sapiens</name>
    <name type="common">Human</name>
    <dbReference type="NCBI Taxonomy" id="9606"/>
    <lineage>
        <taxon>Eukaryota</taxon>
        <taxon>Metazoa</taxon>
        <taxon>Chordata</taxon>
        <taxon>Craniata</taxon>
        <taxon>Vertebrata</taxon>
        <taxon>Euteleostomi</taxon>
        <taxon>Mammalia</taxon>
        <taxon>Eutheria</taxon>
        <taxon>Euarchontoglires</taxon>
        <taxon>Primates</taxon>
        <taxon>Haplorrhini</taxon>
        <taxon>Catarrhini</taxon>
        <taxon>Hominidae</taxon>
        <taxon>Homo</taxon>
    </lineage>
</organism>
<accession>B4DU36</accession>
<dbReference type="SUPFAM" id="SSF47459">
    <property type="entry name" value="HLH, helix-loop-helix DNA-binding domain"/>
    <property type="match status" value="1"/>
</dbReference>
<dbReference type="InterPro" id="IPR050370">
    <property type="entry name" value="HES_HEY"/>
</dbReference>